<dbReference type="Proteomes" id="UP000247763">
    <property type="component" value="Chromosome"/>
</dbReference>
<name>A0A2Z3HTP1_9CAUL</name>
<keyword evidence="1" id="KW-0732">Signal</keyword>
<keyword evidence="3" id="KW-1185">Reference proteome</keyword>
<dbReference type="EMBL" id="CP029479">
    <property type="protein sequence ID" value="AWM77546.1"/>
    <property type="molecule type" value="Genomic_DNA"/>
</dbReference>
<protein>
    <recommendedName>
        <fullName evidence="4">Lipoprotein</fullName>
    </recommendedName>
</protein>
<dbReference type="RefSeq" id="WP_110450113.1">
    <property type="nucleotide sequence ID" value="NZ_CP029479.1"/>
</dbReference>
<accession>A0A2Z3HTP1</accession>
<evidence type="ECO:0000256" key="1">
    <source>
        <dbReference type="SAM" id="SignalP"/>
    </source>
</evidence>
<evidence type="ECO:0000313" key="2">
    <source>
        <dbReference type="EMBL" id="AWM77546.1"/>
    </source>
</evidence>
<evidence type="ECO:0008006" key="4">
    <source>
        <dbReference type="Google" id="ProtNLM"/>
    </source>
</evidence>
<sequence length="70" mass="7455">MKPFRPSFLGLAAVLLLAGCATPGAAPDGDVANYDSLRQMRERCTAEGKDLALKPGGNDRRLSGYECRGK</sequence>
<dbReference type="KEGG" id="phb:HYN04_07080"/>
<feature type="chain" id="PRO_5016262209" description="Lipoprotein" evidence="1">
    <location>
        <begin position="27"/>
        <end position="70"/>
    </location>
</feature>
<dbReference type="AlphaFoldDB" id="A0A2Z3HTP1"/>
<dbReference type="PROSITE" id="PS51257">
    <property type="entry name" value="PROKAR_LIPOPROTEIN"/>
    <property type="match status" value="1"/>
</dbReference>
<organism evidence="2 3">
    <name type="scientific">Phenylobacterium parvum</name>
    <dbReference type="NCBI Taxonomy" id="2201350"/>
    <lineage>
        <taxon>Bacteria</taxon>
        <taxon>Pseudomonadati</taxon>
        <taxon>Pseudomonadota</taxon>
        <taxon>Alphaproteobacteria</taxon>
        <taxon>Caulobacterales</taxon>
        <taxon>Caulobacteraceae</taxon>
        <taxon>Phenylobacterium</taxon>
    </lineage>
</organism>
<gene>
    <name evidence="2" type="ORF">HYN04_07080</name>
</gene>
<proteinExistence type="predicted"/>
<evidence type="ECO:0000313" key="3">
    <source>
        <dbReference type="Proteomes" id="UP000247763"/>
    </source>
</evidence>
<feature type="signal peptide" evidence="1">
    <location>
        <begin position="1"/>
        <end position="26"/>
    </location>
</feature>
<reference evidence="3" key="1">
    <citation type="submission" date="2018-05" db="EMBL/GenBank/DDBJ databases">
        <title>Genome sequencing of Phenylobacterium sp. HYN0004.</title>
        <authorList>
            <person name="Yi H."/>
            <person name="Baek C."/>
        </authorList>
    </citation>
    <scope>NUCLEOTIDE SEQUENCE [LARGE SCALE GENOMIC DNA]</scope>
    <source>
        <strain evidence="3">HYN0004</strain>
    </source>
</reference>